<organism evidence="1 2">
    <name type="scientific">Tritrichomonas musculus</name>
    <dbReference type="NCBI Taxonomy" id="1915356"/>
    <lineage>
        <taxon>Eukaryota</taxon>
        <taxon>Metamonada</taxon>
        <taxon>Parabasalia</taxon>
        <taxon>Tritrichomonadida</taxon>
        <taxon>Tritrichomonadidae</taxon>
        <taxon>Tritrichomonas</taxon>
    </lineage>
</organism>
<evidence type="ECO:0000313" key="2">
    <source>
        <dbReference type="Proteomes" id="UP001470230"/>
    </source>
</evidence>
<dbReference type="Proteomes" id="UP001470230">
    <property type="component" value="Unassembled WGS sequence"/>
</dbReference>
<dbReference type="EMBL" id="JAPFFF010000002">
    <property type="protein sequence ID" value="KAK8897622.1"/>
    <property type="molecule type" value="Genomic_DNA"/>
</dbReference>
<sequence length="129" mass="14851">MTDGFTKTGLFSETDKFSETNDFTKSGLFSSSNGCVQTSFFSKSGRFSESADFSNTKFFSESIEFSISCHFTDSNYYIFTSTELFVHRNVIIDIKQDENRCWSCMLSCCDCRCNNCWNIFLKKTKIGKY</sequence>
<accession>A0ABR2L2P4</accession>
<name>A0ABR2L2P4_9EUKA</name>
<evidence type="ECO:0000313" key="1">
    <source>
        <dbReference type="EMBL" id="KAK8897622.1"/>
    </source>
</evidence>
<comment type="caution">
    <text evidence="1">The sequence shown here is derived from an EMBL/GenBank/DDBJ whole genome shotgun (WGS) entry which is preliminary data.</text>
</comment>
<gene>
    <name evidence="1" type="ORF">M9Y10_015584</name>
</gene>
<keyword evidence="2" id="KW-1185">Reference proteome</keyword>
<reference evidence="1 2" key="1">
    <citation type="submission" date="2024-04" db="EMBL/GenBank/DDBJ databases">
        <title>Tritrichomonas musculus Genome.</title>
        <authorList>
            <person name="Alves-Ferreira E."/>
            <person name="Grigg M."/>
            <person name="Lorenzi H."/>
            <person name="Galac M."/>
        </authorList>
    </citation>
    <scope>NUCLEOTIDE SEQUENCE [LARGE SCALE GENOMIC DNA]</scope>
    <source>
        <strain evidence="1 2">EAF2021</strain>
    </source>
</reference>
<protein>
    <submittedName>
        <fullName evidence="1">Uncharacterized protein</fullName>
    </submittedName>
</protein>
<proteinExistence type="predicted"/>